<gene>
    <name evidence="1" type="ORF">Tchl_1206</name>
</gene>
<keyword evidence="2" id="KW-1185">Reference proteome</keyword>
<name>A0A1H5SX20_9RHOO</name>
<dbReference type="RefSeq" id="WP_075147601.1">
    <property type="nucleotide sequence ID" value="NZ_CP018839.1"/>
</dbReference>
<proteinExistence type="predicted"/>
<dbReference type="AlphaFoldDB" id="A0A1H5SX20"/>
<protein>
    <submittedName>
        <fullName evidence="1">Membrane protein, putative</fullName>
    </submittedName>
</protein>
<sequence>MTLAEAARRTRLATGPARQWLTGLGPAWLAFIGSLLLSTVAIYGSAGPNRDGMLYLDTARLFLDHGFAAAKANFDWPYLAIGIGLLSRLTGFGVETTGYALCALLLAGVCAVLVLITRRQFPDAAWAACLVVLALPAFNAYRDHLIREFGFWLFSLLALLLALRWSERLRWASALAVLGAIAMACLFRLEAAMLLPALLLWQAFAAGGSERWRRLVMLGGVPAAALATAAVLVASGTIGVDGRIEYYLSASDPLAMLERFGAAAERMAGAVLNKYSADEAGSILFFGLLSTVPAKFMDMSGVLLVPLLFAGRCLPPGTLLGRWQPLGWSFAVYAGVLVVFLMHQFFLTSRYVGFLAILAVPLIACGLACLLRRHRRWRVPVVAVIVFSALVGVMPPTSANNQYRQAGAWLAANVADRSRVYSGSPRTAYHAGWPYRESVDGMMSMDDLAAAVAAGRYDLAVLESGRGGAVSEEWLRSVGVVEIKRFTNAKGTAAVVVLARRR</sequence>
<accession>A0A1H5SX20</accession>
<evidence type="ECO:0000313" key="1">
    <source>
        <dbReference type="EMBL" id="APR04065.1"/>
    </source>
</evidence>
<dbReference type="STRING" id="96773.Tchl_1206"/>
<dbReference type="OrthoDB" id="9179315at2"/>
<reference evidence="1 2" key="1">
    <citation type="submission" date="2016-12" db="EMBL/GenBank/DDBJ databases">
        <title>Complete genome sequence of Thauera chlorobenzoica, a Betaproteobacterium degrading haloaromatics anaerobically to CO2 and halides.</title>
        <authorList>
            <person name="Goris T."/>
            <person name="Mergelsberg M."/>
            <person name="Boll M."/>
        </authorList>
    </citation>
    <scope>NUCLEOTIDE SEQUENCE [LARGE SCALE GENOMIC DNA]</scope>
    <source>
        <strain evidence="1 2">3CB1</strain>
    </source>
</reference>
<evidence type="ECO:0000313" key="2">
    <source>
        <dbReference type="Proteomes" id="UP000185739"/>
    </source>
</evidence>
<dbReference type="Proteomes" id="UP000185739">
    <property type="component" value="Chromosome"/>
</dbReference>
<dbReference type="KEGG" id="tcl:Tchl_1206"/>
<organism evidence="1 2">
    <name type="scientific">Thauera chlorobenzoica</name>
    <dbReference type="NCBI Taxonomy" id="96773"/>
    <lineage>
        <taxon>Bacteria</taxon>
        <taxon>Pseudomonadati</taxon>
        <taxon>Pseudomonadota</taxon>
        <taxon>Betaproteobacteria</taxon>
        <taxon>Rhodocyclales</taxon>
        <taxon>Zoogloeaceae</taxon>
        <taxon>Thauera</taxon>
    </lineage>
</organism>
<dbReference type="EMBL" id="CP018839">
    <property type="protein sequence ID" value="APR04065.1"/>
    <property type="molecule type" value="Genomic_DNA"/>
</dbReference>